<proteinExistence type="predicted"/>
<evidence type="ECO:0000313" key="1">
    <source>
        <dbReference type="EMBL" id="PPQ88016.1"/>
    </source>
</evidence>
<comment type="caution">
    <text evidence="1">The sequence shown here is derived from an EMBL/GenBank/DDBJ whole genome shotgun (WGS) entry which is preliminary data.</text>
</comment>
<dbReference type="EMBL" id="NHYD01002179">
    <property type="protein sequence ID" value="PPQ88016.1"/>
    <property type="molecule type" value="Genomic_DNA"/>
</dbReference>
<protein>
    <submittedName>
        <fullName evidence="1">Uncharacterized protein</fullName>
    </submittedName>
</protein>
<accession>A0A409XB72</accession>
<keyword evidence="2" id="KW-1185">Reference proteome</keyword>
<name>A0A409XB72_PSICY</name>
<sequence length="92" mass="10077">MDVDGLLDVIPKLIRSDNAWTLTPWTAGYIAPAYLHLSHINTSVSINENSPFIFDSFTLDAFSVGSLPSELVEHIFLLATDEVTAAEELLSV</sequence>
<dbReference type="Proteomes" id="UP000283269">
    <property type="component" value="Unassembled WGS sequence"/>
</dbReference>
<gene>
    <name evidence="1" type="ORF">CVT25_001101</name>
</gene>
<organism evidence="1 2">
    <name type="scientific">Psilocybe cyanescens</name>
    <dbReference type="NCBI Taxonomy" id="93625"/>
    <lineage>
        <taxon>Eukaryota</taxon>
        <taxon>Fungi</taxon>
        <taxon>Dikarya</taxon>
        <taxon>Basidiomycota</taxon>
        <taxon>Agaricomycotina</taxon>
        <taxon>Agaricomycetes</taxon>
        <taxon>Agaricomycetidae</taxon>
        <taxon>Agaricales</taxon>
        <taxon>Agaricineae</taxon>
        <taxon>Strophariaceae</taxon>
        <taxon>Psilocybe</taxon>
    </lineage>
</organism>
<dbReference type="AlphaFoldDB" id="A0A409XB72"/>
<evidence type="ECO:0000313" key="2">
    <source>
        <dbReference type="Proteomes" id="UP000283269"/>
    </source>
</evidence>
<reference evidence="1 2" key="1">
    <citation type="journal article" date="2018" name="Evol. Lett.">
        <title>Horizontal gene cluster transfer increased hallucinogenic mushroom diversity.</title>
        <authorList>
            <person name="Reynolds H.T."/>
            <person name="Vijayakumar V."/>
            <person name="Gluck-Thaler E."/>
            <person name="Korotkin H.B."/>
            <person name="Matheny P.B."/>
            <person name="Slot J.C."/>
        </authorList>
    </citation>
    <scope>NUCLEOTIDE SEQUENCE [LARGE SCALE GENOMIC DNA]</scope>
    <source>
        <strain evidence="1 2">2631</strain>
    </source>
</reference>
<dbReference type="InParanoid" id="A0A409XB72"/>